<dbReference type="InterPro" id="IPR016181">
    <property type="entry name" value="Acyl_CoA_acyltransferase"/>
</dbReference>
<protein>
    <recommendedName>
        <fullName evidence="2">histone acetyltransferase</fullName>
        <ecNumber evidence="2">2.3.1.48</ecNumber>
    </recommendedName>
</protein>
<evidence type="ECO:0000259" key="6">
    <source>
        <dbReference type="PROSITE" id="PS51186"/>
    </source>
</evidence>
<dbReference type="GO" id="GO:0031509">
    <property type="term" value="P:subtelomeric heterochromatin formation"/>
    <property type="evidence" value="ECO:0007669"/>
    <property type="project" value="InterPro"/>
</dbReference>
<keyword evidence="4" id="KW-0012">Acyltransferase</keyword>
<name>A0A9P0BDH6_BRAAE</name>
<dbReference type="GO" id="GO:0005634">
    <property type="term" value="C:nucleus"/>
    <property type="evidence" value="ECO:0007669"/>
    <property type="project" value="InterPro"/>
</dbReference>
<gene>
    <name evidence="7" type="ORF">MELIAE_LOCUS9711</name>
</gene>
<dbReference type="InterPro" id="IPR017380">
    <property type="entry name" value="Hist_AcTrfase_B-typ_cat-su"/>
</dbReference>
<proteinExistence type="inferred from homology"/>
<keyword evidence="8" id="KW-1185">Reference proteome</keyword>
<evidence type="ECO:0000256" key="2">
    <source>
        <dbReference type="ARBA" id="ARBA00013184"/>
    </source>
</evidence>
<evidence type="ECO:0000256" key="5">
    <source>
        <dbReference type="ARBA" id="ARBA00048017"/>
    </source>
</evidence>
<dbReference type="SUPFAM" id="SSF55729">
    <property type="entry name" value="Acyl-CoA N-acyltransferases (Nat)"/>
    <property type="match status" value="1"/>
</dbReference>
<keyword evidence="3" id="KW-0808">Transferase</keyword>
<dbReference type="InterPro" id="IPR037113">
    <property type="entry name" value="Hat1_N_sf"/>
</dbReference>
<sequence>MAETSSEATLSRLNEEETDSELIMYKKQAVNVVTFKIVYDADDIGKKDGQFKPFMAHQVFGESESIFGYRSLSIDIYYMHNSSRCYVDLKSSGKIKKDLYEADDIIKALDGWLPENYSVDKKDFLKQIESEEHDKIYGEILGEFKDTQEVPNFPDKNINATYKIAMMDLKDPNFIELHKNFETLIVWFIDAANFIDLEDDKWMIFYVYEEFNHPDTKKLMRSPVGFCTLYKFFHYPDKIRARISQYFILPTHQRRGIGSKMYKIVFEHLRNMPDVIDITVEEPTSTFQKIRDINDSQLIYDSLKGNKLEINIGNRKKINELMKKVKLCKKQSARIFDILGCHRAKKCGPFEYNNCLNTIKRRIENDLEREQRAGKRFCPIQGATLAAIDTKSLVESEFKRYIEDITPSVKYLVANML</sequence>
<evidence type="ECO:0000256" key="1">
    <source>
        <dbReference type="ARBA" id="ARBA00010543"/>
    </source>
</evidence>
<evidence type="ECO:0000256" key="4">
    <source>
        <dbReference type="ARBA" id="ARBA00023315"/>
    </source>
</evidence>
<dbReference type="PROSITE" id="PS51186">
    <property type="entry name" value="GNAT"/>
    <property type="match status" value="1"/>
</dbReference>
<evidence type="ECO:0000313" key="8">
    <source>
        <dbReference type="Proteomes" id="UP001154078"/>
    </source>
</evidence>
<evidence type="ECO:0000256" key="3">
    <source>
        <dbReference type="ARBA" id="ARBA00022679"/>
    </source>
</evidence>
<dbReference type="EC" id="2.3.1.48" evidence="2"/>
<comment type="catalytic activity">
    <reaction evidence="5">
        <text>L-lysyl-[protein] + acetyl-CoA = N(6)-acetyl-L-lysyl-[protein] + CoA + H(+)</text>
        <dbReference type="Rhea" id="RHEA:45948"/>
        <dbReference type="Rhea" id="RHEA-COMP:9752"/>
        <dbReference type="Rhea" id="RHEA-COMP:10731"/>
        <dbReference type="ChEBI" id="CHEBI:15378"/>
        <dbReference type="ChEBI" id="CHEBI:29969"/>
        <dbReference type="ChEBI" id="CHEBI:57287"/>
        <dbReference type="ChEBI" id="CHEBI:57288"/>
        <dbReference type="ChEBI" id="CHEBI:61930"/>
        <dbReference type="EC" id="2.3.1.48"/>
    </reaction>
</comment>
<dbReference type="Gene3D" id="3.90.360.10">
    <property type="entry name" value="Histone acetyl transferase 1 (HAT1), N-terminal domain"/>
    <property type="match status" value="1"/>
</dbReference>
<dbReference type="Pfam" id="PF00583">
    <property type="entry name" value="Acetyltransf_1"/>
    <property type="match status" value="1"/>
</dbReference>
<dbReference type="Proteomes" id="UP001154078">
    <property type="component" value="Chromosome 6"/>
</dbReference>
<dbReference type="PANTHER" id="PTHR12046">
    <property type="entry name" value="HISTONE ACETYLTRANSFERASE TYPE B CATALYTIC SUBUNIT"/>
    <property type="match status" value="1"/>
</dbReference>
<dbReference type="GO" id="GO:0004402">
    <property type="term" value="F:histone acetyltransferase activity"/>
    <property type="evidence" value="ECO:0007669"/>
    <property type="project" value="InterPro"/>
</dbReference>
<dbReference type="OrthoDB" id="10253098at2759"/>
<feature type="domain" description="N-acetyltransferase" evidence="6">
    <location>
        <begin position="167"/>
        <end position="328"/>
    </location>
</feature>
<dbReference type="Pfam" id="PF10394">
    <property type="entry name" value="Hat1_N"/>
    <property type="match status" value="1"/>
</dbReference>
<dbReference type="AlphaFoldDB" id="A0A9P0BDH6"/>
<comment type="similarity">
    <text evidence="1">Belongs to the HAT1 family.</text>
</comment>
<dbReference type="EMBL" id="OV121137">
    <property type="protein sequence ID" value="CAH0559685.1"/>
    <property type="molecule type" value="Genomic_DNA"/>
</dbReference>
<reference evidence="7" key="1">
    <citation type="submission" date="2021-12" db="EMBL/GenBank/DDBJ databases">
        <authorList>
            <person name="King R."/>
        </authorList>
    </citation>
    <scope>NUCLEOTIDE SEQUENCE</scope>
</reference>
<dbReference type="CDD" id="cd04301">
    <property type="entry name" value="NAT_SF"/>
    <property type="match status" value="1"/>
</dbReference>
<dbReference type="Gene3D" id="3.40.630.30">
    <property type="match status" value="1"/>
</dbReference>
<dbReference type="InterPro" id="IPR019467">
    <property type="entry name" value="Hat1_N"/>
</dbReference>
<dbReference type="InterPro" id="IPR000182">
    <property type="entry name" value="GNAT_dom"/>
</dbReference>
<evidence type="ECO:0000313" key="7">
    <source>
        <dbReference type="EMBL" id="CAH0559685.1"/>
    </source>
</evidence>
<accession>A0A9P0BDH6</accession>
<organism evidence="7 8">
    <name type="scientific">Brassicogethes aeneus</name>
    <name type="common">Rape pollen beetle</name>
    <name type="synonym">Meligethes aeneus</name>
    <dbReference type="NCBI Taxonomy" id="1431903"/>
    <lineage>
        <taxon>Eukaryota</taxon>
        <taxon>Metazoa</taxon>
        <taxon>Ecdysozoa</taxon>
        <taxon>Arthropoda</taxon>
        <taxon>Hexapoda</taxon>
        <taxon>Insecta</taxon>
        <taxon>Pterygota</taxon>
        <taxon>Neoptera</taxon>
        <taxon>Endopterygota</taxon>
        <taxon>Coleoptera</taxon>
        <taxon>Polyphaga</taxon>
        <taxon>Cucujiformia</taxon>
        <taxon>Nitidulidae</taxon>
        <taxon>Meligethinae</taxon>
        <taxon>Brassicogethes</taxon>
    </lineage>
</organism>
<dbReference type="GO" id="GO:0000781">
    <property type="term" value="C:chromosome, telomeric region"/>
    <property type="evidence" value="ECO:0007669"/>
    <property type="project" value="GOC"/>
</dbReference>